<dbReference type="Pfam" id="PF12391">
    <property type="entry name" value="PCDO_beta_N"/>
    <property type="match status" value="1"/>
</dbReference>
<name>A0A0P9R0A9_PSEA0</name>
<dbReference type="NCBIfam" id="TIGR02422">
    <property type="entry name" value="protocat_beta"/>
    <property type="match status" value="1"/>
</dbReference>
<proteinExistence type="inferred from homology"/>
<evidence type="ECO:0000256" key="1">
    <source>
        <dbReference type="ARBA" id="ARBA00007825"/>
    </source>
</evidence>
<dbReference type="InterPro" id="IPR000627">
    <property type="entry name" value="Intradiol_dOase_C"/>
</dbReference>
<dbReference type="InterPro" id="IPR012785">
    <property type="entry name" value="Protocat_dOase_b"/>
</dbReference>
<keyword evidence="2 5" id="KW-0223">Dioxygenase</keyword>
<evidence type="ECO:0000313" key="8">
    <source>
        <dbReference type="Proteomes" id="UP000272627"/>
    </source>
</evidence>
<dbReference type="PATRIC" id="fig|129137.4.peg.1438"/>
<evidence type="ECO:0000313" key="5">
    <source>
        <dbReference type="EMBL" id="KPX38201.1"/>
    </source>
</evidence>
<keyword evidence="3" id="KW-0560">Oxidoreductase</keyword>
<dbReference type="Pfam" id="PF00775">
    <property type="entry name" value="Dioxygenase_C"/>
    <property type="match status" value="1"/>
</dbReference>
<reference evidence="6 8" key="2">
    <citation type="submission" date="2018-08" db="EMBL/GenBank/DDBJ databases">
        <title>Recombination of ecologically and evolutionarily significant loci maintains genetic cohesion in the Pseudomonas syringae species complex.</title>
        <authorList>
            <person name="Dillon M."/>
            <person name="Thakur S."/>
            <person name="Almeida R.N.D."/>
            <person name="Weir B.S."/>
            <person name="Guttman D.S."/>
        </authorList>
    </citation>
    <scope>NUCLEOTIDE SEQUENCE [LARGE SCALE GENOMIC DNA]</scope>
    <source>
        <strain evidence="6 8">ICMP 8636</strain>
    </source>
</reference>
<dbReference type="GO" id="GO:0008199">
    <property type="term" value="F:ferric iron binding"/>
    <property type="evidence" value="ECO:0007669"/>
    <property type="project" value="InterPro"/>
</dbReference>
<dbReference type="InterPro" id="IPR024756">
    <property type="entry name" value="PCDO_beta_N"/>
</dbReference>
<dbReference type="Gene3D" id="2.60.130.10">
    <property type="entry name" value="Aromatic compound dioxygenase"/>
    <property type="match status" value="1"/>
</dbReference>
<sequence>MWLWITGFISILYKHGSRDTSPQPVAQVIDACAHKKNKENAMSAADNSRFVIRDRNWHPKALTPDYKTSILRSPRQALVSIPQSISETTGPDFSHLKFGQHDNDLLLNFNNGGLPIGERILLAGRVCDQYGKPIPHTLVEIWQANAGGRYRHKRDAYLAPIDPNFGGVGRALTDSEGNYSFRTVKPGPYPWRNGPNDWRPAHIHVSISGPSIATRLVTQLYFEGDPLIPICPIVKAIANPDAVQSLIARLDLGMGNPMDCLAYRFDIVLRGQRKTHFENC</sequence>
<feature type="domain" description="Intradiol ring-cleavage dioxygenases" evidence="4">
    <location>
        <begin position="122"/>
        <end position="150"/>
    </location>
</feature>
<accession>A0A0P9R0A9</accession>
<dbReference type="FunFam" id="2.60.130.10:FF:000002">
    <property type="entry name" value="Protocatechuate 3,4-dioxygenase beta chain"/>
    <property type="match status" value="1"/>
</dbReference>
<dbReference type="EMBL" id="RBOA01000074">
    <property type="protein sequence ID" value="RMM03107.1"/>
    <property type="molecule type" value="Genomic_DNA"/>
</dbReference>
<dbReference type="GO" id="GO:0019619">
    <property type="term" value="P:3,4-dihydroxybenzoate catabolic process"/>
    <property type="evidence" value="ECO:0007669"/>
    <property type="project" value="InterPro"/>
</dbReference>
<dbReference type="Proteomes" id="UP000272627">
    <property type="component" value="Unassembled WGS sequence"/>
</dbReference>
<evidence type="ECO:0000313" key="6">
    <source>
        <dbReference type="EMBL" id="RMM03107.1"/>
    </source>
</evidence>
<evidence type="ECO:0000259" key="4">
    <source>
        <dbReference type="PROSITE" id="PS00083"/>
    </source>
</evidence>
<dbReference type="InterPro" id="IPR015889">
    <property type="entry name" value="Intradiol_dOase_core"/>
</dbReference>
<evidence type="ECO:0000256" key="2">
    <source>
        <dbReference type="ARBA" id="ARBA00022964"/>
    </source>
</evidence>
<gene>
    <name evidence="5" type="ORF">ALO70_100107</name>
    <name evidence="6" type="ORF">ALQ86_100110</name>
</gene>
<comment type="caution">
    <text evidence="5">The sequence shown here is derived from an EMBL/GenBank/DDBJ whole genome shotgun (WGS) entry which is preliminary data.</text>
</comment>
<dbReference type="InterPro" id="IPR050770">
    <property type="entry name" value="Intradiol_RC_Dioxygenase"/>
</dbReference>
<dbReference type="SUPFAM" id="SSF49482">
    <property type="entry name" value="Aromatic compound dioxygenase"/>
    <property type="match status" value="1"/>
</dbReference>
<dbReference type="PANTHER" id="PTHR33711">
    <property type="entry name" value="DIOXYGENASE, PUTATIVE (AFU_ORTHOLOGUE AFUA_2G02910)-RELATED"/>
    <property type="match status" value="1"/>
</dbReference>
<dbReference type="Proteomes" id="UP000050490">
    <property type="component" value="Unassembled WGS sequence"/>
</dbReference>
<dbReference type="EMBL" id="LJQI01000027">
    <property type="protein sequence ID" value="KPX38201.1"/>
    <property type="molecule type" value="Genomic_DNA"/>
</dbReference>
<dbReference type="PANTHER" id="PTHR33711:SF10">
    <property type="entry name" value="INTRADIOL RING-CLEAVAGE DIOXYGENASES DOMAIN-CONTAINING PROTEIN"/>
    <property type="match status" value="1"/>
</dbReference>
<evidence type="ECO:0000256" key="3">
    <source>
        <dbReference type="ARBA" id="ARBA00023002"/>
    </source>
</evidence>
<reference evidence="5 7" key="1">
    <citation type="submission" date="2015-09" db="EMBL/GenBank/DDBJ databases">
        <title>Genome announcement of multiple Pseudomonas syringae strains.</title>
        <authorList>
            <person name="Thakur S."/>
            <person name="Wang P.W."/>
            <person name="Gong Y."/>
            <person name="Weir B.S."/>
            <person name="Guttman D.S."/>
        </authorList>
    </citation>
    <scope>NUCLEOTIDE SEQUENCE [LARGE SCALE GENOMIC DNA]</scope>
    <source>
        <strain evidence="5 7">ICMP4455</strain>
    </source>
</reference>
<dbReference type="CDD" id="cd03464">
    <property type="entry name" value="3_4-PCD_beta"/>
    <property type="match status" value="1"/>
</dbReference>
<evidence type="ECO:0000313" key="7">
    <source>
        <dbReference type="Proteomes" id="UP000050490"/>
    </source>
</evidence>
<dbReference type="AlphaFoldDB" id="A0A0P9R0A9"/>
<dbReference type="PROSITE" id="PS00083">
    <property type="entry name" value="INTRADIOL_DIOXYGENAS"/>
    <property type="match status" value="1"/>
</dbReference>
<dbReference type="GO" id="GO:0018578">
    <property type="term" value="F:protocatechuate 3,4-dioxygenase activity"/>
    <property type="evidence" value="ECO:0007669"/>
    <property type="project" value="InterPro"/>
</dbReference>
<comment type="similarity">
    <text evidence="1">Belongs to the intradiol ring-cleavage dioxygenase family.</text>
</comment>
<organism evidence="5 7">
    <name type="scientific">Pseudomonas amygdali pv. eriobotryae</name>
    <dbReference type="NCBI Taxonomy" id="129137"/>
    <lineage>
        <taxon>Bacteria</taxon>
        <taxon>Pseudomonadati</taxon>
        <taxon>Pseudomonadota</taxon>
        <taxon>Gammaproteobacteria</taxon>
        <taxon>Pseudomonadales</taxon>
        <taxon>Pseudomonadaceae</taxon>
        <taxon>Pseudomonas</taxon>
        <taxon>Pseudomonas amygdali</taxon>
    </lineage>
</organism>
<protein>
    <submittedName>
        <fullName evidence="5">Protocatechuate 3,4-dioxygenase, beta subunit</fullName>
    </submittedName>
</protein>